<evidence type="ECO:0008006" key="6">
    <source>
        <dbReference type="Google" id="ProtNLM"/>
    </source>
</evidence>
<feature type="compositionally biased region" description="Basic and acidic residues" evidence="2">
    <location>
        <begin position="510"/>
        <end position="528"/>
    </location>
</feature>
<feature type="region of interest" description="Disordered" evidence="2">
    <location>
        <begin position="1"/>
        <end position="41"/>
    </location>
</feature>
<accession>A0A1R3RAL5</accession>
<feature type="transmembrane region" description="Helical" evidence="3">
    <location>
        <begin position="746"/>
        <end position="768"/>
    </location>
</feature>
<proteinExistence type="predicted"/>
<feature type="region of interest" description="Disordered" evidence="2">
    <location>
        <begin position="606"/>
        <end position="687"/>
    </location>
</feature>
<organism evidence="4 5">
    <name type="scientific">Aspergillus carbonarius (strain ITEM 5010)</name>
    <dbReference type="NCBI Taxonomy" id="602072"/>
    <lineage>
        <taxon>Eukaryota</taxon>
        <taxon>Fungi</taxon>
        <taxon>Dikarya</taxon>
        <taxon>Ascomycota</taxon>
        <taxon>Pezizomycotina</taxon>
        <taxon>Eurotiomycetes</taxon>
        <taxon>Eurotiomycetidae</taxon>
        <taxon>Eurotiales</taxon>
        <taxon>Aspergillaceae</taxon>
        <taxon>Aspergillus</taxon>
        <taxon>Aspergillus subgen. Circumdati</taxon>
    </lineage>
</organism>
<keyword evidence="3" id="KW-0812">Transmembrane</keyword>
<dbReference type="PANTHER" id="PTHR13037:SF24">
    <property type="entry name" value="POLYCOMB PROTEIN PCL-RELATED"/>
    <property type="match status" value="1"/>
</dbReference>
<feature type="compositionally biased region" description="Basic and acidic residues" evidence="2">
    <location>
        <begin position="64"/>
        <end position="77"/>
    </location>
</feature>
<dbReference type="Proteomes" id="UP000188318">
    <property type="component" value="Unassembled WGS sequence"/>
</dbReference>
<evidence type="ECO:0000256" key="3">
    <source>
        <dbReference type="SAM" id="Phobius"/>
    </source>
</evidence>
<feature type="compositionally biased region" description="Polar residues" evidence="2">
    <location>
        <begin position="103"/>
        <end position="117"/>
    </location>
</feature>
<evidence type="ECO:0000256" key="1">
    <source>
        <dbReference type="ARBA" id="ARBA00022581"/>
    </source>
</evidence>
<dbReference type="EMBL" id="KV907510">
    <property type="protein sequence ID" value="OOF91526.1"/>
    <property type="molecule type" value="Genomic_DNA"/>
</dbReference>
<keyword evidence="1" id="KW-0945">Host-virus interaction</keyword>
<feature type="region of interest" description="Disordered" evidence="2">
    <location>
        <begin position="996"/>
        <end position="1015"/>
    </location>
</feature>
<dbReference type="OrthoDB" id="10259622at2759"/>
<sequence>MQNPPAELRIPAVPTFPLSSPITEEVPSPAPSSPEDHDMERNRPFTFLNKATRKNPFIHKAAHDKHVQEQEAVDGTRDSYQTEPLGLYTGKRSNRPPGLNLVTDFSPSTPKGLQDTSVPTIMDLNDLKALSKAREQERATHNIRGILKKDSNQVFDRVPDRPSGLEKKRLSYFNFRGRKKAKDDLSPSDRPIMIGLSMPFDGSPSSHEDQLKVNTGDAQRAALTPSIIVTPAKEDTFWPEISSVHPRPRIASSIYSQPTPYPDDNDKDLEIPPVPAIPDFPFLKEAGNTGNEPAQRRSIATAGRQRAFSTGTVFEEDDVRRVSRSRSYSSGTIKKIPDRLSINTETNRHQSEGWWTYLLSPLLGRFSTAMGNVTPTEAARPPVPSIRTQLTASSDEWWEKEVSCFSPDTPEAAEAHHNEALSDWSDDSVNPFDEKDLNNQDRTKETGDRGALSFMFPGQPIQGSAAEYYQACAHELFSGRPYFECVNHVCSITPKDKIPGYTETTVSASSHERGLLVDVEDAPRDGNRNSKVAVPTTIGPQTHEHPPSDPIAHPPTAYLPGVHPPSEQSPNEHPPNDPIPNEQTRGIPQDAAPESHHIYVHPATVPSPILIAPPDRVFPRHSMLPTHDREAQPQPPNPTSPGLQQATERGGSIPLSDMHASPAPAYTSSHNSSSALLPRMEPHPTTREEVRNTIIEREVIEFRRQTLEKKEDKKEKKGNKIFAFCCCCCGRGQSKQDKNGKVKRRWYLAILTSFLIIIAIILLLVMTLTRKCDSTPVQSQWLNLTGYPPMPTGIATIAGPEPQAQVSGCIAPSTLWSCALPPEQQSANAPYAANEPNFRVEILFRNGTYPNSTTIASKSRRTLSSRSSDNPYSPSPSPPSMKDQAFLGNTTDNNTVPYAGEETPFYMAILSASHLTSTSTLRLARRSDSSFPNLATIIPSPDENSDGTAASADLYPQPSSQPVRLYNRGLSTEHYGFYTYFDRSIFLSSLAPINGSTTDDDPNDTNGGSNESEARVRCTWSQTRFLIQIWTRSNDTLLKSSTNASSTTTTSAATATATANFSATDWTRPGSFPYPVTITLDRHGGDAKEKMVYCYGMESDEKINSTDVKLQLEDRSYGGQLINPAPGIFDLYSNSSSDTTGEWGGIDGGTGGCSCRWANWVSTS</sequence>
<feature type="region of interest" description="Disordered" evidence="2">
    <location>
        <begin position="408"/>
        <end position="451"/>
    </location>
</feature>
<feature type="compositionally biased region" description="Basic and acidic residues" evidence="2">
    <location>
        <begin position="432"/>
        <end position="448"/>
    </location>
</feature>
<reference evidence="5" key="1">
    <citation type="journal article" date="2017" name="Genome Biol.">
        <title>Comparative genomics reveals high biological diversity and specific adaptations in the industrially and medically important fungal genus Aspergillus.</title>
        <authorList>
            <person name="de Vries R.P."/>
            <person name="Riley R."/>
            <person name="Wiebenga A."/>
            <person name="Aguilar-Osorio G."/>
            <person name="Amillis S."/>
            <person name="Uchima C.A."/>
            <person name="Anderluh G."/>
            <person name="Asadollahi M."/>
            <person name="Askin M."/>
            <person name="Barry K."/>
            <person name="Battaglia E."/>
            <person name="Bayram O."/>
            <person name="Benocci T."/>
            <person name="Braus-Stromeyer S.A."/>
            <person name="Caldana C."/>
            <person name="Canovas D."/>
            <person name="Cerqueira G.C."/>
            <person name="Chen F."/>
            <person name="Chen W."/>
            <person name="Choi C."/>
            <person name="Clum A."/>
            <person name="Dos Santos R.A."/>
            <person name="Damasio A.R."/>
            <person name="Diallinas G."/>
            <person name="Emri T."/>
            <person name="Fekete E."/>
            <person name="Flipphi M."/>
            <person name="Freyberg S."/>
            <person name="Gallo A."/>
            <person name="Gournas C."/>
            <person name="Habgood R."/>
            <person name="Hainaut M."/>
            <person name="Harispe M.L."/>
            <person name="Henrissat B."/>
            <person name="Hilden K.S."/>
            <person name="Hope R."/>
            <person name="Hossain A."/>
            <person name="Karabika E."/>
            <person name="Karaffa L."/>
            <person name="Karanyi Z."/>
            <person name="Krasevec N."/>
            <person name="Kuo A."/>
            <person name="Kusch H."/>
            <person name="LaButti K."/>
            <person name="Lagendijk E.L."/>
            <person name="Lapidus A."/>
            <person name="Levasseur A."/>
            <person name="Lindquist E."/>
            <person name="Lipzen A."/>
            <person name="Logrieco A.F."/>
            <person name="MacCabe A."/>
            <person name="Maekelae M.R."/>
            <person name="Malavazi I."/>
            <person name="Melin P."/>
            <person name="Meyer V."/>
            <person name="Mielnichuk N."/>
            <person name="Miskei M."/>
            <person name="Molnar A.P."/>
            <person name="Mule G."/>
            <person name="Ngan C.Y."/>
            <person name="Orejas M."/>
            <person name="Orosz E."/>
            <person name="Ouedraogo J.P."/>
            <person name="Overkamp K.M."/>
            <person name="Park H.-S."/>
            <person name="Perrone G."/>
            <person name="Piumi F."/>
            <person name="Punt P.J."/>
            <person name="Ram A.F."/>
            <person name="Ramon A."/>
            <person name="Rauscher S."/>
            <person name="Record E."/>
            <person name="Riano-Pachon D.M."/>
            <person name="Robert V."/>
            <person name="Roehrig J."/>
            <person name="Ruller R."/>
            <person name="Salamov A."/>
            <person name="Salih N.S."/>
            <person name="Samson R.A."/>
            <person name="Sandor E."/>
            <person name="Sanguinetti M."/>
            <person name="Schuetze T."/>
            <person name="Sepcic K."/>
            <person name="Shelest E."/>
            <person name="Sherlock G."/>
            <person name="Sophianopoulou V."/>
            <person name="Squina F.M."/>
            <person name="Sun H."/>
            <person name="Susca A."/>
            <person name="Todd R.B."/>
            <person name="Tsang A."/>
            <person name="Unkles S.E."/>
            <person name="van de Wiele N."/>
            <person name="van Rossen-Uffink D."/>
            <person name="Oliveira J.V."/>
            <person name="Vesth T.C."/>
            <person name="Visser J."/>
            <person name="Yu J.-H."/>
            <person name="Zhou M."/>
            <person name="Andersen M.R."/>
            <person name="Archer D.B."/>
            <person name="Baker S.E."/>
            <person name="Benoit I."/>
            <person name="Brakhage A.A."/>
            <person name="Braus G.H."/>
            <person name="Fischer R."/>
            <person name="Frisvad J.C."/>
            <person name="Goldman G.H."/>
            <person name="Houbraken J."/>
            <person name="Oakley B."/>
            <person name="Pocsi I."/>
            <person name="Scazzocchio C."/>
            <person name="Seiboth B."/>
            <person name="vanKuyk P.A."/>
            <person name="Wortman J."/>
            <person name="Dyer P.S."/>
            <person name="Grigoriev I.V."/>
        </authorList>
    </citation>
    <scope>NUCLEOTIDE SEQUENCE [LARGE SCALE GENOMIC DNA]</scope>
    <source>
        <strain evidence="5">ITEM 5010</strain>
    </source>
</reference>
<feature type="region of interest" description="Disordered" evidence="2">
    <location>
        <begin position="504"/>
        <end position="589"/>
    </location>
</feature>
<feature type="compositionally biased region" description="Polar residues" evidence="2">
    <location>
        <begin position="666"/>
        <end position="675"/>
    </location>
</feature>
<evidence type="ECO:0000313" key="5">
    <source>
        <dbReference type="Proteomes" id="UP000188318"/>
    </source>
</evidence>
<keyword evidence="3" id="KW-0472">Membrane</keyword>
<feature type="compositionally biased region" description="Polar residues" evidence="2">
    <location>
        <begin position="887"/>
        <end position="896"/>
    </location>
</feature>
<dbReference type="VEuPathDB" id="FungiDB:ASPCADRAFT_518350"/>
<dbReference type="AlphaFoldDB" id="A0A1R3RAL5"/>
<protein>
    <recommendedName>
        <fullName evidence="6">Glycoprotease family protein</fullName>
    </recommendedName>
</protein>
<keyword evidence="5" id="KW-1185">Reference proteome</keyword>
<feature type="region of interest" description="Disordered" evidence="2">
    <location>
        <begin position="60"/>
        <end position="117"/>
    </location>
</feature>
<evidence type="ECO:0000256" key="2">
    <source>
        <dbReference type="SAM" id="MobiDB-lite"/>
    </source>
</evidence>
<keyword evidence="3" id="KW-1133">Transmembrane helix</keyword>
<dbReference type="PANTHER" id="PTHR13037">
    <property type="entry name" value="FORMIN"/>
    <property type="match status" value="1"/>
</dbReference>
<name>A0A1R3RAL5_ASPC5</name>
<dbReference type="OMA" id="CSITPKD"/>
<feature type="region of interest" description="Disordered" evidence="2">
    <location>
        <begin position="853"/>
        <end position="898"/>
    </location>
</feature>
<dbReference type="STRING" id="602072.A0A1R3RAL5"/>
<gene>
    <name evidence="4" type="ORF">ASPCADRAFT_518350</name>
</gene>
<evidence type="ECO:0000313" key="4">
    <source>
        <dbReference type="EMBL" id="OOF91526.1"/>
    </source>
</evidence>